<comment type="caution">
    <text evidence="1">The sequence shown here is derived from an EMBL/GenBank/DDBJ whole genome shotgun (WGS) entry which is preliminary data.</text>
</comment>
<gene>
    <name evidence="1" type="ORF">CDL15_Pgr007380</name>
</gene>
<dbReference type="EMBL" id="MTKT01002214">
    <property type="protein sequence ID" value="OWM81342.1"/>
    <property type="molecule type" value="Genomic_DNA"/>
</dbReference>
<sequence>MGFSLFCPLGSHTLLGKHRNGGFELQRSSSLLRRDVGFSFLKHETCPQSRAVLCRCEPADFEERKSANEVRKEIERCYDLINNIGRGVVYLGSSRMGPDHLHYSQAFKLAREAKIQQIAKLLDCTSWSGAGPGLMDAATKGALEAGKPVGGFKIGKEASEWTTSNYHPYLPSESYLTCRFFSTRKHGSVDAAVRKSNSDRAAVVALPGGIGTLDEIFEIMALIQLERVGYELPVPFLLMNYDSFYSKLLDFLDDCKSWGTVSEGEVGSVWKVCDNNSEALEYLSEF</sequence>
<evidence type="ECO:0000313" key="2">
    <source>
        <dbReference type="Proteomes" id="UP000197138"/>
    </source>
</evidence>
<accession>A0A218XAG4</accession>
<dbReference type="SUPFAM" id="SSF102405">
    <property type="entry name" value="MCP/YpsA-like"/>
    <property type="match status" value="1"/>
</dbReference>
<dbReference type="PANTHER" id="PTHR31208:SF11">
    <property type="entry name" value="CYTOKININ RIBOSIDE 5'-MONOPHOSPHATE PHOSPHORIBOHYDROLASE"/>
    <property type="match status" value="1"/>
</dbReference>
<reference evidence="2" key="1">
    <citation type="journal article" date="2017" name="Plant J.">
        <title>The pomegranate (Punica granatum L.) genome and the genomics of punicalagin biosynthesis.</title>
        <authorList>
            <person name="Qin G."/>
            <person name="Xu C."/>
            <person name="Ming R."/>
            <person name="Tang H."/>
            <person name="Guyot R."/>
            <person name="Kramer E.M."/>
            <person name="Hu Y."/>
            <person name="Yi X."/>
            <person name="Qi Y."/>
            <person name="Xu X."/>
            <person name="Gao Z."/>
            <person name="Pan H."/>
            <person name="Jian J."/>
            <person name="Tian Y."/>
            <person name="Yue Z."/>
            <person name="Xu Y."/>
        </authorList>
    </citation>
    <scope>NUCLEOTIDE SEQUENCE [LARGE SCALE GENOMIC DNA]</scope>
    <source>
        <strain evidence="2">cv. Dabenzi</strain>
    </source>
</reference>
<evidence type="ECO:0000313" key="1">
    <source>
        <dbReference type="EMBL" id="OWM81342.1"/>
    </source>
</evidence>
<name>A0A218XAG4_PUNGR</name>
<proteinExistence type="predicted"/>
<protein>
    <submittedName>
        <fullName evidence="1">Uncharacterized protein</fullName>
    </submittedName>
</protein>
<dbReference type="InterPro" id="IPR031100">
    <property type="entry name" value="LOG_fam"/>
</dbReference>
<dbReference type="Proteomes" id="UP000197138">
    <property type="component" value="Unassembled WGS sequence"/>
</dbReference>
<dbReference type="Gene3D" id="3.40.50.450">
    <property type="match status" value="1"/>
</dbReference>
<dbReference type="Pfam" id="PF03641">
    <property type="entry name" value="Lysine_decarbox"/>
    <property type="match status" value="1"/>
</dbReference>
<dbReference type="AlphaFoldDB" id="A0A218XAG4"/>
<organism evidence="1 2">
    <name type="scientific">Punica granatum</name>
    <name type="common">Pomegranate</name>
    <dbReference type="NCBI Taxonomy" id="22663"/>
    <lineage>
        <taxon>Eukaryota</taxon>
        <taxon>Viridiplantae</taxon>
        <taxon>Streptophyta</taxon>
        <taxon>Embryophyta</taxon>
        <taxon>Tracheophyta</taxon>
        <taxon>Spermatophyta</taxon>
        <taxon>Magnoliopsida</taxon>
        <taxon>eudicotyledons</taxon>
        <taxon>Gunneridae</taxon>
        <taxon>Pentapetalae</taxon>
        <taxon>rosids</taxon>
        <taxon>malvids</taxon>
        <taxon>Myrtales</taxon>
        <taxon>Lythraceae</taxon>
        <taxon>Punica</taxon>
    </lineage>
</organism>
<dbReference type="PANTHER" id="PTHR31208">
    <property type="entry name" value="EXPRESSED PROTEIN"/>
    <property type="match status" value="1"/>
</dbReference>